<dbReference type="Pfam" id="PF01822">
    <property type="entry name" value="WSC"/>
    <property type="match status" value="1"/>
</dbReference>
<evidence type="ECO:0000256" key="1">
    <source>
        <dbReference type="ARBA" id="ARBA00004167"/>
    </source>
</evidence>
<comment type="subcellular location">
    <subcellularLocation>
        <location evidence="1">Membrane</location>
        <topology evidence="1">Single-pass membrane protein</topology>
    </subcellularLocation>
</comment>
<evidence type="ECO:0000256" key="2">
    <source>
        <dbReference type="ARBA" id="ARBA00022692"/>
    </source>
</evidence>
<evidence type="ECO:0000313" key="10">
    <source>
        <dbReference type="Proteomes" id="UP000799776"/>
    </source>
</evidence>
<protein>
    <recommendedName>
        <fullName evidence="8">WSC domain-containing protein</fullName>
    </recommendedName>
</protein>
<evidence type="ECO:0000256" key="3">
    <source>
        <dbReference type="ARBA" id="ARBA00022729"/>
    </source>
</evidence>
<reference evidence="9" key="1">
    <citation type="journal article" date="2020" name="Stud. Mycol.">
        <title>101 Dothideomycetes genomes: a test case for predicting lifestyles and emergence of pathogens.</title>
        <authorList>
            <person name="Haridas S."/>
            <person name="Albert R."/>
            <person name="Binder M."/>
            <person name="Bloem J."/>
            <person name="Labutti K."/>
            <person name="Salamov A."/>
            <person name="Andreopoulos B."/>
            <person name="Baker S."/>
            <person name="Barry K."/>
            <person name="Bills G."/>
            <person name="Bluhm B."/>
            <person name="Cannon C."/>
            <person name="Castanera R."/>
            <person name="Culley D."/>
            <person name="Daum C."/>
            <person name="Ezra D."/>
            <person name="Gonzalez J."/>
            <person name="Henrissat B."/>
            <person name="Kuo A."/>
            <person name="Liang C."/>
            <person name="Lipzen A."/>
            <person name="Lutzoni F."/>
            <person name="Magnuson J."/>
            <person name="Mondo S."/>
            <person name="Nolan M."/>
            <person name="Ohm R."/>
            <person name="Pangilinan J."/>
            <person name="Park H.-J."/>
            <person name="Ramirez L."/>
            <person name="Alfaro M."/>
            <person name="Sun H."/>
            <person name="Tritt A."/>
            <person name="Yoshinaga Y."/>
            <person name="Zwiers L.-H."/>
            <person name="Turgeon B."/>
            <person name="Goodwin S."/>
            <person name="Spatafora J."/>
            <person name="Crous P."/>
            <person name="Grigoriev I."/>
        </authorList>
    </citation>
    <scope>NUCLEOTIDE SEQUENCE</scope>
    <source>
        <strain evidence="9">CBS 121410</strain>
    </source>
</reference>
<keyword evidence="5 7" id="KW-0472">Membrane</keyword>
<dbReference type="EMBL" id="ML978725">
    <property type="protein sequence ID" value="KAF2086316.1"/>
    <property type="molecule type" value="Genomic_DNA"/>
</dbReference>
<organism evidence="9 10">
    <name type="scientific">Saccharata proteae CBS 121410</name>
    <dbReference type="NCBI Taxonomy" id="1314787"/>
    <lineage>
        <taxon>Eukaryota</taxon>
        <taxon>Fungi</taxon>
        <taxon>Dikarya</taxon>
        <taxon>Ascomycota</taxon>
        <taxon>Pezizomycotina</taxon>
        <taxon>Dothideomycetes</taxon>
        <taxon>Dothideomycetes incertae sedis</taxon>
        <taxon>Botryosphaeriales</taxon>
        <taxon>Saccharataceae</taxon>
        <taxon>Saccharata</taxon>
    </lineage>
</organism>
<dbReference type="InterPro" id="IPR051836">
    <property type="entry name" value="Kremen_rcpt"/>
</dbReference>
<sequence>GCFSSSEPLEDEGYYTYQTTGNCQPICVGLGFPVMGLVNGSNCYCGDLLPAKSSQVDDDKCDTPCNGYDTQTCGGDNYWQVYLTGLNNNDVDYYSGSSSSTTIAASSSTITSAGTPIVVTVGGTVIVTKGSDPTSSSSSSSNSSSPNKAGIAAGVVVGVVAIAGIVGGVFLYLRHRRRKAVEEEYRQRQNVNSFVGAKGKTAASSVNDTVLDPEYVRRMSHGSIADNQDYSRRILQVS</sequence>
<dbReference type="GO" id="GO:0005886">
    <property type="term" value="C:plasma membrane"/>
    <property type="evidence" value="ECO:0007669"/>
    <property type="project" value="TreeGrafter"/>
</dbReference>
<dbReference type="InterPro" id="IPR002889">
    <property type="entry name" value="WSC_carb-bd"/>
</dbReference>
<evidence type="ECO:0000256" key="4">
    <source>
        <dbReference type="ARBA" id="ARBA00022989"/>
    </source>
</evidence>
<evidence type="ECO:0000256" key="6">
    <source>
        <dbReference type="ARBA" id="ARBA00023180"/>
    </source>
</evidence>
<keyword evidence="4 7" id="KW-1133">Transmembrane helix</keyword>
<keyword evidence="10" id="KW-1185">Reference proteome</keyword>
<evidence type="ECO:0000259" key="8">
    <source>
        <dbReference type="PROSITE" id="PS51212"/>
    </source>
</evidence>
<evidence type="ECO:0000313" key="9">
    <source>
        <dbReference type="EMBL" id="KAF2086316.1"/>
    </source>
</evidence>
<dbReference type="PROSITE" id="PS51212">
    <property type="entry name" value="WSC"/>
    <property type="match status" value="1"/>
</dbReference>
<feature type="non-terminal residue" evidence="9">
    <location>
        <position position="238"/>
    </location>
</feature>
<dbReference type="Proteomes" id="UP000799776">
    <property type="component" value="Unassembled WGS sequence"/>
</dbReference>
<dbReference type="AlphaFoldDB" id="A0A9P4HVB7"/>
<dbReference type="PANTHER" id="PTHR24269">
    <property type="entry name" value="KREMEN PROTEIN"/>
    <property type="match status" value="1"/>
</dbReference>
<keyword evidence="6" id="KW-0325">Glycoprotein</keyword>
<accession>A0A9P4HVB7</accession>
<dbReference type="SMART" id="SM00321">
    <property type="entry name" value="WSC"/>
    <property type="match status" value="1"/>
</dbReference>
<proteinExistence type="predicted"/>
<keyword evidence="2 7" id="KW-0812">Transmembrane</keyword>
<dbReference type="OrthoDB" id="2019572at2759"/>
<comment type="caution">
    <text evidence="9">The sequence shown here is derived from an EMBL/GenBank/DDBJ whole genome shotgun (WGS) entry which is preliminary data.</text>
</comment>
<feature type="domain" description="WSC" evidence="8">
    <location>
        <begin position="1"/>
        <end position="85"/>
    </location>
</feature>
<feature type="non-terminal residue" evidence="9">
    <location>
        <position position="1"/>
    </location>
</feature>
<keyword evidence="3" id="KW-0732">Signal</keyword>
<name>A0A9P4HVB7_9PEZI</name>
<gene>
    <name evidence="9" type="ORF">K490DRAFT_21335</name>
</gene>
<evidence type="ECO:0000256" key="5">
    <source>
        <dbReference type="ARBA" id="ARBA00023136"/>
    </source>
</evidence>
<dbReference type="PANTHER" id="PTHR24269:SF23">
    <property type="entry name" value="PLASMA MEMBRANE SENSOR TRANSDUCER (EUROFUNG)"/>
    <property type="match status" value="1"/>
</dbReference>
<evidence type="ECO:0000256" key="7">
    <source>
        <dbReference type="SAM" id="Phobius"/>
    </source>
</evidence>
<feature type="transmembrane region" description="Helical" evidence="7">
    <location>
        <begin position="149"/>
        <end position="173"/>
    </location>
</feature>